<dbReference type="InterPro" id="IPR015421">
    <property type="entry name" value="PyrdxlP-dep_Trfase_major"/>
</dbReference>
<dbReference type="SUPFAM" id="SSF53383">
    <property type="entry name" value="PLP-dependent transferases"/>
    <property type="match status" value="1"/>
</dbReference>
<dbReference type="EMBL" id="AKWO02000090">
    <property type="protein sequence ID" value="EMF98262.1"/>
    <property type="molecule type" value="Genomic_DNA"/>
</dbReference>
<dbReference type="AlphaFoldDB" id="M3F8L8"/>
<dbReference type="InterPro" id="IPR015424">
    <property type="entry name" value="PyrdxlP-dep_Trfase"/>
</dbReference>
<evidence type="ECO:0000313" key="2">
    <source>
        <dbReference type="EMBL" id="EMF98262.1"/>
    </source>
</evidence>
<feature type="domain" description="Aminotransferase class I/classII large" evidence="1">
    <location>
        <begin position="2"/>
        <end position="56"/>
    </location>
</feature>
<name>M3F8L8_LEPBO</name>
<dbReference type="Proteomes" id="UP000011783">
    <property type="component" value="Unassembled WGS sequence"/>
</dbReference>
<dbReference type="InterPro" id="IPR004839">
    <property type="entry name" value="Aminotransferase_I/II_large"/>
</dbReference>
<gene>
    <name evidence="2" type="ORF">LEP1GSC123_1771</name>
</gene>
<protein>
    <submittedName>
        <fullName evidence="2">Aminotransferase, class I/II domain protein</fullName>
    </submittedName>
</protein>
<dbReference type="BioCyc" id="LBOR1193007:G11KN-1203-MONOMER"/>
<proteinExistence type="predicted"/>
<dbReference type="GO" id="GO:0008483">
    <property type="term" value="F:transaminase activity"/>
    <property type="evidence" value="ECO:0007669"/>
    <property type="project" value="UniProtKB-KW"/>
</dbReference>
<evidence type="ECO:0000259" key="1">
    <source>
        <dbReference type="Pfam" id="PF00155"/>
    </source>
</evidence>
<dbReference type="Gene3D" id="3.40.640.10">
    <property type="entry name" value="Type I PLP-dependent aspartate aminotransferase-like (Major domain)"/>
    <property type="match status" value="1"/>
</dbReference>
<reference evidence="2 3" key="1">
    <citation type="submission" date="2013-01" db="EMBL/GenBank/DDBJ databases">
        <authorList>
            <person name="Harkins D.M."/>
            <person name="Durkin A.S."/>
            <person name="Brinkac L.M."/>
            <person name="Haft D.H."/>
            <person name="Selengut J.D."/>
            <person name="Sanka R."/>
            <person name="DePew J."/>
            <person name="Purushe J."/>
            <person name="Picardeau M."/>
            <person name="Werts C."/>
            <person name="Goarant C."/>
            <person name="Vinetz J.M."/>
            <person name="Sutton G.G."/>
            <person name="Nierman W.C."/>
            <person name="Fouts D.E."/>
        </authorList>
    </citation>
    <scope>NUCLEOTIDE SEQUENCE [LARGE SCALE GENOMIC DNA]</scope>
    <source>
        <strain evidence="2 3">200701203</strain>
    </source>
</reference>
<accession>M3F8L8</accession>
<dbReference type="Pfam" id="PF00155">
    <property type="entry name" value="Aminotran_1_2"/>
    <property type="match status" value="1"/>
</dbReference>
<evidence type="ECO:0000313" key="3">
    <source>
        <dbReference type="Proteomes" id="UP000011783"/>
    </source>
</evidence>
<keyword evidence="2" id="KW-0808">Transferase</keyword>
<comment type="caution">
    <text evidence="2">The sequence shown here is derived from an EMBL/GenBank/DDBJ whole genome shotgun (WGS) entry which is preliminary data.</text>
</comment>
<keyword evidence="2" id="KW-0032">Aminotransferase</keyword>
<sequence>MKVDPDDLFLTSSSSEAYSHLFKLFCDPGDSILIPAPGYPLFEFLSIMEGLQTVSYFTKKVTVGN</sequence>
<organism evidence="2 3">
    <name type="scientific">Leptospira borgpetersenii str. 200701203</name>
    <dbReference type="NCBI Taxonomy" id="1193007"/>
    <lineage>
        <taxon>Bacteria</taxon>
        <taxon>Pseudomonadati</taxon>
        <taxon>Spirochaetota</taxon>
        <taxon>Spirochaetia</taxon>
        <taxon>Leptospirales</taxon>
        <taxon>Leptospiraceae</taxon>
        <taxon>Leptospira</taxon>
    </lineage>
</organism>
<dbReference type="GO" id="GO:0030170">
    <property type="term" value="F:pyridoxal phosphate binding"/>
    <property type="evidence" value="ECO:0007669"/>
    <property type="project" value="InterPro"/>
</dbReference>